<comment type="caution">
    <text evidence="1">The sequence shown here is derived from an EMBL/GenBank/DDBJ whole genome shotgun (WGS) entry which is preliminary data.</text>
</comment>
<protein>
    <submittedName>
        <fullName evidence="1">Uncharacterized protein</fullName>
    </submittedName>
</protein>
<dbReference type="EMBL" id="BPQH01000401">
    <property type="protein sequence ID" value="GJD54123.1"/>
    <property type="molecule type" value="Genomic_DNA"/>
</dbReference>
<name>A0ABQ4R8W3_9HYPH</name>
<evidence type="ECO:0000313" key="2">
    <source>
        <dbReference type="Proteomes" id="UP001055167"/>
    </source>
</evidence>
<gene>
    <name evidence="1" type="ORF">OPKNFCMD_6908</name>
</gene>
<dbReference type="Proteomes" id="UP001055167">
    <property type="component" value="Unassembled WGS sequence"/>
</dbReference>
<sequence>MPISPASLSGLLNTGTTAPLTMRALRERCEAAVRNTIGFGL</sequence>
<accession>A0ABQ4R8W3</accession>
<reference evidence="1" key="1">
    <citation type="journal article" date="2021" name="Front. Microbiol.">
        <title>Comprehensive Comparative Genomics and Phenotyping of Methylobacterium Species.</title>
        <authorList>
            <person name="Alessa O."/>
            <person name="Ogura Y."/>
            <person name="Fujitani Y."/>
            <person name="Takami H."/>
            <person name="Hayashi T."/>
            <person name="Sahin N."/>
            <person name="Tani A."/>
        </authorList>
    </citation>
    <scope>NUCLEOTIDE SEQUENCE</scope>
    <source>
        <strain evidence="1">KCTC 52305</strain>
    </source>
</reference>
<reference evidence="1" key="2">
    <citation type="submission" date="2021-08" db="EMBL/GenBank/DDBJ databases">
        <authorList>
            <person name="Tani A."/>
            <person name="Ola A."/>
            <person name="Ogura Y."/>
            <person name="Katsura K."/>
            <person name="Hayashi T."/>
        </authorList>
    </citation>
    <scope>NUCLEOTIDE SEQUENCE</scope>
    <source>
        <strain evidence="1">KCTC 52305</strain>
    </source>
</reference>
<evidence type="ECO:0000313" key="1">
    <source>
        <dbReference type="EMBL" id="GJD54123.1"/>
    </source>
</evidence>
<organism evidence="1 2">
    <name type="scientific">Methylobacterium crusticola</name>
    <dbReference type="NCBI Taxonomy" id="1697972"/>
    <lineage>
        <taxon>Bacteria</taxon>
        <taxon>Pseudomonadati</taxon>
        <taxon>Pseudomonadota</taxon>
        <taxon>Alphaproteobacteria</taxon>
        <taxon>Hyphomicrobiales</taxon>
        <taxon>Methylobacteriaceae</taxon>
        <taxon>Methylobacterium</taxon>
    </lineage>
</organism>
<proteinExistence type="predicted"/>
<keyword evidence="2" id="KW-1185">Reference proteome</keyword>